<protein>
    <recommendedName>
        <fullName evidence="3">Lipocalin-like protein</fullName>
    </recommendedName>
</protein>
<dbReference type="EMBL" id="QICL01000012">
    <property type="protein sequence ID" value="PXV63823.1"/>
    <property type="molecule type" value="Genomic_DNA"/>
</dbReference>
<sequence length="171" mass="19647">MIKKIGVIISLMLCCFIYMKGQDMDMDMSQRLTSQGAWFLFSVRTEEKVGEEILTQVEFFKRDDISSLFFDDENKLYTVFSKYSSDIYEDRWKLVDDTHFVMVSPTDGASQIVEILEIDDSKLVLRNCGDIENGTSCSLYTYFSTKEGWLPDSEIDSLNTAGIIQVDEMTP</sequence>
<gene>
    <name evidence="1" type="ORF">CLV62_11272</name>
</gene>
<organism evidence="1 2">
    <name type="scientific">Dysgonomonas alginatilytica</name>
    <dbReference type="NCBI Taxonomy" id="1605892"/>
    <lineage>
        <taxon>Bacteria</taxon>
        <taxon>Pseudomonadati</taxon>
        <taxon>Bacteroidota</taxon>
        <taxon>Bacteroidia</taxon>
        <taxon>Bacteroidales</taxon>
        <taxon>Dysgonomonadaceae</taxon>
        <taxon>Dysgonomonas</taxon>
    </lineage>
</organism>
<proteinExistence type="predicted"/>
<evidence type="ECO:0000313" key="2">
    <source>
        <dbReference type="Proteomes" id="UP000247973"/>
    </source>
</evidence>
<dbReference type="Proteomes" id="UP000247973">
    <property type="component" value="Unassembled WGS sequence"/>
</dbReference>
<name>A0A2V3PR06_9BACT</name>
<dbReference type="AlphaFoldDB" id="A0A2V3PR06"/>
<evidence type="ECO:0000313" key="1">
    <source>
        <dbReference type="EMBL" id="PXV63823.1"/>
    </source>
</evidence>
<accession>A0A2V3PR06</accession>
<reference evidence="1 2" key="1">
    <citation type="submission" date="2018-03" db="EMBL/GenBank/DDBJ databases">
        <title>Genomic Encyclopedia of Archaeal and Bacterial Type Strains, Phase II (KMG-II): from individual species to whole genera.</title>
        <authorList>
            <person name="Goeker M."/>
        </authorList>
    </citation>
    <scope>NUCLEOTIDE SEQUENCE [LARGE SCALE GENOMIC DNA]</scope>
    <source>
        <strain evidence="1 2">DSM 100214</strain>
    </source>
</reference>
<comment type="caution">
    <text evidence="1">The sequence shown here is derived from an EMBL/GenBank/DDBJ whole genome shotgun (WGS) entry which is preliminary data.</text>
</comment>
<dbReference type="RefSeq" id="WP_146212728.1">
    <property type="nucleotide sequence ID" value="NZ_QICL01000012.1"/>
</dbReference>
<dbReference type="OrthoDB" id="996483at2"/>
<evidence type="ECO:0008006" key="3">
    <source>
        <dbReference type="Google" id="ProtNLM"/>
    </source>
</evidence>
<keyword evidence="2" id="KW-1185">Reference proteome</keyword>